<organism evidence="1 2">
    <name type="scientific">Vibrio xiamenensis</name>
    <dbReference type="NCBI Taxonomy" id="861298"/>
    <lineage>
        <taxon>Bacteria</taxon>
        <taxon>Pseudomonadati</taxon>
        <taxon>Pseudomonadota</taxon>
        <taxon>Gammaproteobacteria</taxon>
        <taxon>Vibrionales</taxon>
        <taxon>Vibrionaceae</taxon>
        <taxon>Vibrio</taxon>
    </lineage>
</organism>
<gene>
    <name evidence="1" type="ORF">SAMN04488136_11621</name>
</gene>
<dbReference type="EMBL" id="FNDD01000016">
    <property type="protein sequence ID" value="SDH43764.1"/>
    <property type="molecule type" value="Genomic_DNA"/>
</dbReference>
<proteinExistence type="predicted"/>
<dbReference type="Proteomes" id="UP000198854">
    <property type="component" value="Unassembled WGS sequence"/>
</dbReference>
<dbReference type="AlphaFoldDB" id="A0A1G8CE70"/>
<keyword evidence="2" id="KW-1185">Reference proteome</keyword>
<evidence type="ECO:0000313" key="1">
    <source>
        <dbReference type="EMBL" id="SDH43764.1"/>
    </source>
</evidence>
<sequence length="254" mass="27628">MEKNNLTQYTYEVTHCNPAKPWDVSLQMFKDDRLSVYYAPFEHINKKAKVVLCGITPGATQATESLSIAKSGVVAGSSIPDVQAKAKQAASFKGFRKPLSEMLDVVGLNKKLGIDSCDQLFTTHAGLVHYTSALRYPVVQADGKGYNGTPKAHKHPYLRGMLHEYLAAEIKELGTDCLWIPLGPAVNEALEYLVSEGILRAEQLISGLPHPSGANAERIAYFLGNKAKSDLSIKTNPEKLDSAKASLITKIKAA</sequence>
<name>A0A1G8CE70_9VIBR</name>
<evidence type="ECO:0008006" key="3">
    <source>
        <dbReference type="Google" id="ProtNLM"/>
    </source>
</evidence>
<dbReference type="STRING" id="861298.SAMN04488136_11621"/>
<dbReference type="RefSeq" id="WP_093274921.1">
    <property type="nucleotide sequence ID" value="NZ_FNDD01000016.1"/>
</dbReference>
<accession>A0A1G8CE70</accession>
<reference evidence="1 2" key="1">
    <citation type="submission" date="2016-10" db="EMBL/GenBank/DDBJ databases">
        <authorList>
            <person name="de Groot N.N."/>
        </authorList>
    </citation>
    <scope>NUCLEOTIDE SEQUENCE [LARGE SCALE GENOMIC DNA]</scope>
    <source>
        <strain evidence="1 2">CGMCC 1.10228</strain>
    </source>
</reference>
<protein>
    <recommendedName>
        <fullName evidence="3">Uracil DNA glycosylase superfamily protein</fullName>
    </recommendedName>
</protein>
<evidence type="ECO:0000313" key="2">
    <source>
        <dbReference type="Proteomes" id="UP000198854"/>
    </source>
</evidence>
<dbReference type="OrthoDB" id="573462at2"/>